<dbReference type="InterPro" id="IPR045584">
    <property type="entry name" value="Pilin-like"/>
</dbReference>
<dbReference type="SUPFAM" id="SSF54523">
    <property type="entry name" value="Pili subunits"/>
    <property type="match status" value="1"/>
</dbReference>
<comment type="caution">
    <text evidence="3">The sequence shown here is derived from an EMBL/GenBank/DDBJ whole genome shotgun (WGS) entry which is preliminary data.</text>
</comment>
<accession>A0AAW8LGZ2</accession>
<evidence type="ECO:0000256" key="2">
    <source>
        <dbReference type="SAM" id="Phobius"/>
    </source>
</evidence>
<keyword evidence="2" id="KW-0472">Membrane</keyword>
<dbReference type="InterPro" id="IPR012902">
    <property type="entry name" value="N_methyl_site"/>
</dbReference>
<name>A0AAW8LGZ2_ACILW</name>
<dbReference type="RefSeq" id="WP_224216230.1">
    <property type="nucleotide sequence ID" value="NZ_JAMXXR010000003.1"/>
</dbReference>
<keyword evidence="2" id="KW-0812">Transmembrane</keyword>
<feature type="transmembrane region" description="Helical" evidence="2">
    <location>
        <begin position="6"/>
        <end position="31"/>
    </location>
</feature>
<dbReference type="Pfam" id="PF07963">
    <property type="entry name" value="N_methyl"/>
    <property type="match status" value="1"/>
</dbReference>
<dbReference type="PRINTS" id="PR00813">
    <property type="entry name" value="BCTERIALGSPG"/>
</dbReference>
<dbReference type="EMBL" id="JAVDSC010000003">
    <property type="protein sequence ID" value="MDR6629090.1"/>
    <property type="molecule type" value="Genomic_DNA"/>
</dbReference>
<dbReference type="AlphaFoldDB" id="A0AAW8LGZ2"/>
<dbReference type="GO" id="GO:0015627">
    <property type="term" value="C:type II protein secretion system complex"/>
    <property type="evidence" value="ECO:0007669"/>
    <property type="project" value="InterPro"/>
</dbReference>
<dbReference type="NCBIfam" id="TIGR02532">
    <property type="entry name" value="IV_pilin_GFxxxE"/>
    <property type="match status" value="1"/>
</dbReference>
<dbReference type="InterPro" id="IPR031982">
    <property type="entry name" value="PilE-like"/>
</dbReference>
<organism evidence="3 4">
    <name type="scientific">Acinetobacter lwoffii</name>
    <dbReference type="NCBI Taxonomy" id="28090"/>
    <lineage>
        <taxon>Bacteria</taxon>
        <taxon>Pseudomonadati</taxon>
        <taxon>Pseudomonadota</taxon>
        <taxon>Gammaproteobacteria</taxon>
        <taxon>Moraxellales</taxon>
        <taxon>Moraxellaceae</taxon>
        <taxon>Acinetobacter</taxon>
    </lineage>
</organism>
<dbReference type="PANTHER" id="PTHR30093">
    <property type="entry name" value="GENERAL SECRETION PATHWAY PROTEIN G"/>
    <property type="match status" value="1"/>
</dbReference>
<keyword evidence="2" id="KW-1133">Transmembrane helix</keyword>
<evidence type="ECO:0000313" key="3">
    <source>
        <dbReference type="EMBL" id="MDR6629090.1"/>
    </source>
</evidence>
<reference evidence="3" key="1">
    <citation type="submission" date="2023-07" db="EMBL/GenBank/DDBJ databases">
        <title>Sorghum-associated microbial communities from plants grown in Nebraska, USA.</title>
        <authorList>
            <person name="Schachtman D."/>
        </authorList>
    </citation>
    <scope>NUCLEOTIDE SEQUENCE</scope>
    <source>
        <strain evidence="3">BE44</strain>
    </source>
</reference>
<keyword evidence="1" id="KW-0488">Methylation</keyword>
<evidence type="ECO:0000313" key="4">
    <source>
        <dbReference type="Proteomes" id="UP001262767"/>
    </source>
</evidence>
<dbReference type="Pfam" id="PF16732">
    <property type="entry name" value="ComP_DUS"/>
    <property type="match status" value="1"/>
</dbReference>
<dbReference type="Gene3D" id="3.30.700.10">
    <property type="entry name" value="Glycoprotein, Type 4 Pilin"/>
    <property type="match status" value="1"/>
</dbReference>
<dbReference type="GO" id="GO:0043683">
    <property type="term" value="P:type IV pilus assembly"/>
    <property type="evidence" value="ECO:0007669"/>
    <property type="project" value="InterPro"/>
</dbReference>
<dbReference type="InterPro" id="IPR000983">
    <property type="entry name" value="Bac_GSPG_pilin"/>
</dbReference>
<proteinExistence type="predicted"/>
<protein>
    <submittedName>
        <fullName evidence="3">Type IV pilus assembly protein PilE</fullName>
    </submittedName>
</protein>
<dbReference type="GO" id="GO:0015628">
    <property type="term" value="P:protein secretion by the type II secretion system"/>
    <property type="evidence" value="ECO:0007669"/>
    <property type="project" value="InterPro"/>
</dbReference>
<sequence length="155" mass="16772">MVRNRLGFTLIELMLVVAVIAILAAVALPSYQEHVRKTKRTEVQAELIDIASRLQQYKSTNFNYKINATTAIDLTKLGFPSATPLSQNGLYTLNLSFNTAATSWVLSAVPSPTGSQKNDGVSCLDDTGQRYWSKVTATASACGSALAVNSNWDGR</sequence>
<dbReference type="Proteomes" id="UP001262767">
    <property type="component" value="Unassembled WGS sequence"/>
</dbReference>
<dbReference type="PANTHER" id="PTHR30093:SF47">
    <property type="entry name" value="TYPE IV PILUS NON-CORE MINOR PILIN PILE"/>
    <property type="match status" value="1"/>
</dbReference>
<gene>
    <name evidence="3" type="ORF">J2X86_001120</name>
</gene>
<evidence type="ECO:0000256" key="1">
    <source>
        <dbReference type="ARBA" id="ARBA00022481"/>
    </source>
</evidence>